<dbReference type="EMBL" id="CAJNOM010000990">
    <property type="protein sequence ID" value="CAF1584210.1"/>
    <property type="molecule type" value="Genomic_DNA"/>
</dbReference>
<dbReference type="Proteomes" id="UP000663877">
    <property type="component" value="Unassembled WGS sequence"/>
</dbReference>
<dbReference type="EMBL" id="CAJNOI010000626">
    <property type="protein sequence ID" value="CAF1319662.1"/>
    <property type="molecule type" value="Genomic_DNA"/>
</dbReference>
<name>A0A815ZJ87_9BILA</name>
<keyword evidence="3" id="KW-1185">Reference proteome</keyword>
<protein>
    <submittedName>
        <fullName evidence="2">Uncharacterized protein</fullName>
    </submittedName>
</protein>
<evidence type="ECO:0000313" key="3">
    <source>
        <dbReference type="Proteomes" id="UP000663832"/>
    </source>
</evidence>
<organism evidence="2 3">
    <name type="scientific">Adineta steineri</name>
    <dbReference type="NCBI Taxonomy" id="433720"/>
    <lineage>
        <taxon>Eukaryota</taxon>
        <taxon>Metazoa</taxon>
        <taxon>Spiralia</taxon>
        <taxon>Gnathifera</taxon>
        <taxon>Rotifera</taxon>
        <taxon>Eurotatoria</taxon>
        <taxon>Bdelloidea</taxon>
        <taxon>Adinetida</taxon>
        <taxon>Adinetidae</taxon>
        <taxon>Adineta</taxon>
    </lineage>
</organism>
<accession>A0A815ZJ87</accession>
<proteinExistence type="predicted"/>
<comment type="caution">
    <text evidence="2">The sequence shown here is derived from an EMBL/GenBank/DDBJ whole genome shotgun (WGS) entry which is preliminary data.</text>
</comment>
<evidence type="ECO:0000313" key="1">
    <source>
        <dbReference type="EMBL" id="CAF1319662.1"/>
    </source>
</evidence>
<dbReference type="AlphaFoldDB" id="A0A815ZJ87"/>
<sequence>MLLTKSNHSQTIPMKKHDEDAFYSISYLITQLCLYKNQYIPVFYGRFSDVIFPVTEKPNRRDETIEKPKEKFLTEKANFKTARLHPTAPKSRPNESHILNFEIIPSPKQYHQNQLITFAKESISKPCLKTRIPSKDLPMKTTYRKVFLTKSFFKKLQYGIENLSQNEYSSYDIKYKVIHRLVRLCSKMNLIESISESIRKCLCSNLYSQIFTTIESTQIRFAPKQLFFIYECSQFIIRHDFTEQDKFIIILCPIMISKTKLIIEQVLNSDNSPSHDDKGLARQALSYHLELLNYLSLTSIGRQEFLQSSISKIAIDILNTETLLTIACNNEEFFHANIRIILYTLLLLCNLAYEKTIFKLLKNSNLKYIKTLNEAKGSAIQFASNALSMILNEENIDEEYEPKKLKQAYFKHIQDNPPEPKHVNITDGETYNNENLHVKYTVLTQKVLDKLIDDIKHILENSDDLNDNDYKRVSQRLRACIKQNTSQVECLLQPVINCLMSQFYMNVFQNIELYKGKLPSSVISINRPLAFKCLFFMRDCPEFLIEHHYLENNDEDKVLMKMMLNNTKIIFEQHLSVITDEIEIHRPRRLSINGKAEGRIEALSYHIKLLNHFAMQRSFREEFNNQSIVENLIDVLQNNILLVQIEHLNIKTNEFIRQSLYLLNNLILVKQIMELMKKKNVILTCLKLSFINDKIIQFISQLIFISLDKNSSENLRDIPLLSKTYIEYIRKSTKVPKLSYHSVKLSCLIRNLNIIILQNELFRDAFVEEKNSISTIANCVCAYQEEDENSRLRRNKSLWITDKMKPDAEVLEKI</sequence>
<dbReference type="OrthoDB" id="9998759at2759"/>
<gene>
    <name evidence="1" type="ORF">BJG266_LOCUS33275</name>
    <name evidence="2" type="ORF">QVE165_LOCUS50436</name>
</gene>
<evidence type="ECO:0000313" key="2">
    <source>
        <dbReference type="EMBL" id="CAF1584210.1"/>
    </source>
</evidence>
<reference evidence="2" key="1">
    <citation type="submission" date="2021-02" db="EMBL/GenBank/DDBJ databases">
        <authorList>
            <person name="Nowell W R."/>
        </authorList>
    </citation>
    <scope>NUCLEOTIDE SEQUENCE</scope>
</reference>
<dbReference type="Proteomes" id="UP000663832">
    <property type="component" value="Unassembled WGS sequence"/>
</dbReference>